<dbReference type="AlphaFoldDB" id="F9S2R5"/>
<evidence type="ECO:0000256" key="5">
    <source>
        <dbReference type="PROSITE-ProRule" id="PRU00284"/>
    </source>
</evidence>
<keyword evidence="2" id="KW-0997">Cell inner membrane</keyword>
<organism evidence="9 10">
    <name type="scientific">Vibrio ichthyoenteri ATCC 700023</name>
    <dbReference type="NCBI Taxonomy" id="870968"/>
    <lineage>
        <taxon>Bacteria</taxon>
        <taxon>Pseudomonadati</taxon>
        <taxon>Pseudomonadota</taxon>
        <taxon>Gammaproteobacteria</taxon>
        <taxon>Vibrionales</taxon>
        <taxon>Vibrionaceae</taxon>
        <taxon>Vibrio</taxon>
    </lineage>
</organism>
<dbReference type="Pfam" id="PF00015">
    <property type="entry name" value="MCPsignal"/>
    <property type="match status" value="1"/>
</dbReference>
<evidence type="ECO:0000313" key="9">
    <source>
        <dbReference type="EMBL" id="EGU39218.1"/>
    </source>
</evidence>
<dbReference type="PANTHER" id="PTHR32089:SF112">
    <property type="entry name" value="LYSOZYME-LIKE PROTEIN-RELATED"/>
    <property type="match status" value="1"/>
</dbReference>
<evidence type="ECO:0000259" key="8">
    <source>
        <dbReference type="PROSITE" id="PS50192"/>
    </source>
</evidence>
<name>F9S2R5_9VIBR</name>
<feature type="domain" description="Methyl-accepting transducer" evidence="7">
    <location>
        <begin position="357"/>
        <end position="593"/>
    </location>
</feature>
<dbReference type="RefSeq" id="WP_006712372.1">
    <property type="nucleotide sequence ID" value="NZ_AFWF01000155.1"/>
</dbReference>
<proteinExistence type="inferred from homology"/>
<dbReference type="PANTHER" id="PTHR32089">
    <property type="entry name" value="METHYL-ACCEPTING CHEMOTAXIS PROTEIN MCPB"/>
    <property type="match status" value="1"/>
</dbReference>
<keyword evidence="6" id="KW-1133">Transmembrane helix</keyword>
<evidence type="ECO:0000256" key="1">
    <source>
        <dbReference type="ARBA" id="ARBA00004429"/>
    </source>
</evidence>
<accession>F9S2R5</accession>
<dbReference type="OrthoDB" id="9795078at2"/>
<evidence type="ECO:0000313" key="10">
    <source>
        <dbReference type="Proteomes" id="UP000004605"/>
    </source>
</evidence>
<comment type="caution">
    <text evidence="9">The sequence shown here is derived from an EMBL/GenBank/DDBJ whole genome shotgun (WGS) entry which is preliminary data.</text>
</comment>
<sequence length="629" mass="68459">MSAKSKLITSIVSLIITIIVIASLLSFNQINTSSIAAYQNQFTNSTHLTTAAIEAKMDSYFNSLSATGSFLVIKDGVVEIDSSTIQILIEQQRKLGVSNYFIGLVDGSVYDSNNRGRIPNFDAKKLQREWYVKGMEGKGNVVTTPFKASTGEMSISLVVPVKNQGEVVAVVGMNLLMHDLTEYITYLAEDSNVYVAREDGFLLAAFDASLVGKNLFEIRPSFSAYSKQASSSHTYSDPDGKDVYVVTIKSEALGWTVSTMEYWDKINETSEQTVWTNVISGFIFIIIGSIAVSFLIEKLMYKPIGGEPKDIELLVNKIANGDLTDIPKVQKNNVGVYRATLEMADKLKIMIADINHSSQTLIETSGYLERSSLTVDASTKSQMQQLELIATAMNEMATTVNQVAQNATDASTSSTEANLSSESGLNLVANMNQEIKILVSNIQQVQGAIRNVHTETENVGGILDVIRGIADQTNLLALNAAIEAARAGEHGRGFAVVADEVRTLATKTQQSTNEIQSLIAGLQEQANQTVILMTENAESAKLTLQKSDDATEALVQIKGQISVIQDMNDQIATAAEEQSHVANDINENVMNVNELAQETLQSVQQNVHTSESLNGMAEQLKNSVSMFRL</sequence>
<dbReference type="InterPro" id="IPR000727">
    <property type="entry name" value="T_SNARE_dom"/>
</dbReference>
<comment type="subcellular location">
    <subcellularLocation>
        <location evidence="1">Cell inner membrane</location>
        <topology evidence="1">Multi-pass membrane protein</topology>
    </subcellularLocation>
</comment>
<protein>
    <submittedName>
        <fullName evidence="9">Methyl-accepting chemotaxis protein</fullName>
    </submittedName>
</protein>
<reference evidence="9 10" key="1">
    <citation type="journal article" date="2012" name="Int. J. Syst. Evol. Microbiol.">
        <title>Vibrio caribbeanicus sp. nov., isolated from the marine sponge Scleritoderma cyanea.</title>
        <authorList>
            <person name="Hoffmann M."/>
            <person name="Monday S.R."/>
            <person name="Allard M.W."/>
            <person name="Strain E.A."/>
            <person name="Whittaker P."/>
            <person name="Naum M."/>
            <person name="McCarthy P.J."/>
            <person name="Lopez J.V."/>
            <person name="Fischer M."/>
            <person name="Brown E.W."/>
        </authorList>
    </citation>
    <scope>NUCLEOTIDE SEQUENCE [LARGE SCALE GENOMIC DNA]</scope>
    <source>
        <strain evidence="9 10">ATCC 700023</strain>
    </source>
</reference>
<keyword evidence="3 5" id="KW-0807">Transducer</keyword>
<evidence type="ECO:0000256" key="3">
    <source>
        <dbReference type="ARBA" id="ARBA00023224"/>
    </source>
</evidence>
<dbReference type="FunFam" id="1.10.287.950:FF:000001">
    <property type="entry name" value="Methyl-accepting chemotaxis sensory transducer"/>
    <property type="match status" value="1"/>
</dbReference>
<feature type="transmembrane region" description="Helical" evidence="6">
    <location>
        <begin position="274"/>
        <end position="296"/>
    </location>
</feature>
<dbReference type="InterPro" id="IPR004089">
    <property type="entry name" value="MCPsignal_dom"/>
</dbReference>
<dbReference type="PROSITE" id="PS50192">
    <property type="entry name" value="T_SNARE"/>
    <property type="match status" value="1"/>
</dbReference>
<gene>
    <name evidence="9" type="ORF">VII00023_21869</name>
</gene>
<evidence type="ECO:0000256" key="4">
    <source>
        <dbReference type="ARBA" id="ARBA00029447"/>
    </source>
</evidence>
<keyword evidence="6" id="KW-0812">Transmembrane</keyword>
<feature type="domain" description="T-SNARE coiled-coil homology" evidence="8">
    <location>
        <begin position="544"/>
        <end position="606"/>
    </location>
</feature>
<dbReference type="Gene3D" id="1.10.287.950">
    <property type="entry name" value="Methyl-accepting chemotaxis protein"/>
    <property type="match status" value="1"/>
</dbReference>
<dbReference type="PROSITE" id="PS50111">
    <property type="entry name" value="CHEMOTAXIS_TRANSDUC_2"/>
    <property type="match status" value="1"/>
</dbReference>
<evidence type="ECO:0000259" key="7">
    <source>
        <dbReference type="PROSITE" id="PS50111"/>
    </source>
</evidence>
<evidence type="ECO:0000256" key="2">
    <source>
        <dbReference type="ARBA" id="ARBA00022519"/>
    </source>
</evidence>
<dbReference type="GO" id="GO:0007165">
    <property type="term" value="P:signal transduction"/>
    <property type="evidence" value="ECO:0007669"/>
    <property type="project" value="UniProtKB-KW"/>
</dbReference>
<feature type="transmembrane region" description="Helical" evidence="6">
    <location>
        <begin position="7"/>
        <end position="27"/>
    </location>
</feature>
<dbReference type="EMBL" id="AFWF01000155">
    <property type="protein sequence ID" value="EGU39218.1"/>
    <property type="molecule type" value="Genomic_DNA"/>
</dbReference>
<keyword evidence="6" id="KW-0472">Membrane</keyword>
<dbReference type="CDD" id="cd11386">
    <property type="entry name" value="MCP_signal"/>
    <property type="match status" value="1"/>
</dbReference>
<dbReference type="GO" id="GO:0005886">
    <property type="term" value="C:plasma membrane"/>
    <property type="evidence" value="ECO:0007669"/>
    <property type="project" value="UniProtKB-SubCell"/>
</dbReference>
<keyword evidence="10" id="KW-1185">Reference proteome</keyword>
<keyword evidence="2" id="KW-1003">Cell membrane</keyword>
<dbReference type="SUPFAM" id="SSF58104">
    <property type="entry name" value="Methyl-accepting chemotaxis protein (MCP) signaling domain"/>
    <property type="match status" value="1"/>
</dbReference>
<dbReference type="GO" id="GO:0006935">
    <property type="term" value="P:chemotaxis"/>
    <property type="evidence" value="ECO:0007669"/>
    <property type="project" value="UniProtKB-ARBA"/>
</dbReference>
<dbReference type="SMART" id="SM00283">
    <property type="entry name" value="MA"/>
    <property type="match status" value="1"/>
</dbReference>
<dbReference type="Gene3D" id="3.30.450.20">
    <property type="entry name" value="PAS domain"/>
    <property type="match status" value="2"/>
</dbReference>
<dbReference type="Proteomes" id="UP000004605">
    <property type="component" value="Unassembled WGS sequence"/>
</dbReference>
<evidence type="ECO:0000256" key="6">
    <source>
        <dbReference type="SAM" id="Phobius"/>
    </source>
</evidence>
<comment type="similarity">
    <text evidence="4">Belongs to the methyl-accepting chemotaxis (MCP) protein family.</text>
</comment>
<dbReference type="CDD" id="cd18773">
    <property type="entry name" value="PDC1_HK_sensor"/>
    <property type="match status" value="1"/>
</dbReference>
<dbReference type="CDD" id="cd18774">
    <property type="entry name" value="PDC2_HK_sensor"/>
    <property type="match status" value="1"/>
</dbReference>